<dbReference type="InterPro" id="IPR050935">
    <property type="entry name" value="Bromo_chromatin_reader"/>
</dbReference>
<dbReference type="PROSITE" id="PS50097">
    <property type="entry name" value="BTB"/>
    <property type="match status" value="1"/>
</dbReference>
<comment type="caution">
    <text evidence="6">The sequence shown here is derived from an EMBL/GenBank/DDBJ whole genome shotgun (WGS) entry which is preliminary data.</text>
</comment>
<gene>
    <name evidence="6" type="primary">Brdt</name>
    <name evidence="6" type="ORF">Cob_v004176</name>
</gene>
<dbReference type="PRINTS" id="PR00503">
    <property type="entry name" value="BROMODOMAIN"/>
</dbReference>
<dbReference type="SMART" id="SM00297">
    <property type="entry name" value="BROMO"/>
    <property type="match status" value="1"/>
</dbReference>
<dbReference type="InterPro" id="IPR000210">
    <property type="entry name" value="BTB/POZ_dom"/>
</dbReference>
<dbReference type="GO" id="GO:0006355">
    <property type="term" value="P:regulation of DNA-templated transcription"/>
    <property type="evidence" value="ECO:0007669"/>
    <property type="project" value="TreeGrafter"/>
</dbReference>
<dbReference type="AlphaFoldDB" id="A0A484FXM9"/>
<protein>
    <submittedName>
        <fullName evidence="6">Bromodomain testis-specific protein</fullName>
    </submittedName>
</protein>
<evidence type="ECO:0000256" key="2">
    <source>
        <dbReference type="PROSITE-ProRule" id="PRU00035"/>
    </source>
</evidence>
<dbReference type="InterPro" id="IPR036427">
    <property type="entry name" value="Bromodomain-like_sf"/>
</dbReference>
<accession>A0A484FXM9</accession>
<feature type="region of interest" description="Disordered" evidence="3">
    <location>
        <begin position="278"/>
        <end position="310"/>
    </location>
</feature>
<dbReference type="EMBL" id="AMCV02000009">
    <property type="protein sequence ID" value="TDZ22643.1"/>
    <property type="molecule type" value="Genomic_DNA"/>
</dbReference>
<dbReference type="CDD" id="cd18186">
    <property type="entry name" value="BTB_POZ_ZBTB_KLHL-like"/>
    <property type="match status" value="1"/>
</dbReference>
<feature type="domain" description="Bromo" evidence="4">
    <location>
        <begin position="380"/>
        <end position="445"/>
    </location>
</feature>
<feature type="domain" description="BTB" evidence="5">
    <location>
        <begin position="82"/>
        <end position="153"/>
    </location>
</feature>
<evidence type="ECO:0000259" key="5">
    <source>
        <dbReference type="PROSITE" id="PS50097"/>
    </source>
</evidence>
<dbReference type="STRING" id="1213857.A0A484FXM9"/>
<dbReference type="Gene3D" id="3.30.710.10">
    <property type="entry name" value="Potassium Channel Kv1.1, Chain A"/>
    <property type="match status" value="1"/>
</dbReference>
<evidence type="ECO:0000313" key="6">
    <source>
        <dbReference type="EMBL" id="TDZ22643.1"/>
    </source>
</evidence>
<feature type="compositionally biased region" description="Polar residues" evidence="3">
    <location>
        <begin position="299"/>
        <end position="308"/>
    </location>
</feature>
<dbReference type="InterPro" id="IPR001487">
    <property type="entry name" value="Bromodomain"/>
</dbReference>
<dbReference type="GO" id="GO:0005634">
    <property type="term" value="C:nucleus"/>
    <property type="evidence" value="ECO:0007669"/>
    <property type="project" value="TreeGrafter"/>
</dbReference>
<dbReference type="PANTHER" id="PTHR22880">
    <property type="entry name" value="FALZ-RELATED BROMODOMAIN-CONTAINING PROTEINS"/>
    <property type="match status" value="1"/>
</dbReference>
<reference evidence="7" key="1">
    <citation type="journal article" date="2013" name="New Phytol.">
        <title>Comparative genomic and transcriptomic analyses reveal the hemibiotrophic stage shift of Colletotrichum fungi.</title>
        <authorList>
            <person name="Gan P."/>
            <person name="Ikeda K."/>
            <person name="Irieda H."/>
            <person name="Narusaka M."/>
            <person name="O'Connell R.J."/>
            <person name="Narusaka Y."/>
            <person name="Takano Y."/>
            <person name="Kubo Y."/>
            <person name="Shirasu K."/>
        </authorList>
    </citation>
    <scope>NUCLEOTIDE SEQUENCE [LARGE SCALE GENOMIC DNA]</scope>
    <source>
        <strain evidence="7">104-T / ATCC 96160 / CBS 514.97 / LARS 414 / MAFF 240422</strain>
    </source>
</reference>
<dbReference type="Gene3D" id="1.20.920.10">
    <property type="entry name" value="Bromodomain-like"/>
    <property type="match status" value="1"/>
</dbReference>
<dbReference type="SUPFAM" id="SSF47370">
    <property type="entry name" value="Bromodomain"/>
    <property type="match status" value="1"/>
</dbReference>
<dbReference type="GO" id="GO:0000785">
    <property type="term" value="C:chromatin"/>
    <property type="evidence" value="ECO:0007669"/>
    <property type="project" value="TreeGrafter"/>
</dbReference>
<proteinExistence type="predicted"/>
<dbReference type="PROSITE" id="PS50014">
    <property type="entry name" value="BROMODOMAIN_2"/>
    <property type="match status" value="1"/>
</dbReference>
<dbReference type="GO" id="GO:0006338">
    <property type="term" value="P:chromatin remodeling"/>
    <property type="evidence" value="ECO:0007669"/>
    <property type="project" value="TreeGrafter"/>
</dbReference>
<keyword evidence="1 2" id="KW-0103">Bromodomain</keyword>
<dbReference type="InterPro" id="IPR011333">
    <property type="entry name" value="SKP1/BTB/POZ_sf"/>
</dbReference>
<dbReference type="SUPFAM" id="SSF54695">
    <property type="entry name" value="POZ domain"/>
    <property type="match status" value="1"/>
</dbReference>
<organism evidence="6 7">
    <name type="scientific">Colletotrichum orbiculare (strain 104-T / ATCC 96160 / CBS 514.97 / LARS 414 / MAFF 240422)</name>
    <name type="common">Cucumber anthracnose fungus</name>
    <name type="synonym">Colletotrichum lagenarium</name>
    <dbReference type="NCBI Taxonomy" id="1213857"/>
    <lineage>
        <taxon>Eukaryota</taxon>
        <taxon>Fungi</taxon>
        <taxon>Dikarya</taxon>
        <taxon>Ascomycota</taxon>
        <taxon>Pezizomycotina</taxon>
        <taxon>Sordariomycetes</taxon>
        <taxon>Hypocreomycetidae</taxon>
        <taxon>Glomerellales</taxon>
        <taxon>Glomerellaceae</taxon>
        <taxon>Colletotrichum</taxon>
        <taxon>Colletotrichum orbiculare species complex</taxon>
    </lineage>
</organism>
<feature type="compositionally biased region" description="Basic and acidic residues" evidence="3">
    <location>
        <begin position="47"/>
        <end position="70"/>
    </location>
</feature>
<evidence type="ECO:0000313" key="7">
    <source>
        <dbReference type="Proteomes" id="UP000014480"/>
    </source>
</evidence>
<reference evidence="7" key="2">
    <citation type="journal article" date="2019" name="Mol. Plant Microbe Interact.">
        <title>Genome sequence resources for four phytopathogenic fungi from the Colletotrichum orbiculare species complex.</title>
        <authorList>
            <person name="Gan P."/>
            <person name="Tsushima A."/>
            <person name="Narusaka M."/>
            <person name="Narusaka Y."/>
            <person name="Takano Y."/>
            <person name="Kubo Y."/>
            <person name="Shirasu K."/>
        </authorList>
    </citation>
    <scope>GENOME REANNOTATION</scope>
    <source>
        <strain evidence="7">104-T / ATCC 96160 / CBS 514.97 / LARS 414 / MAFF 240422</strain>
    </source>
</reference>
<dbReference type="PANTHER" id="PTHR22880:SF225">
    <property type="entry name" value="BROMODOMAIN-CONTAINING PROTEIN BET-1-RELATED"/>
    <property type="match status" value="1"/>
</dbReference>
<dbReference type="Pfam" id="PF00439">
    <property type="entry name" value="Bromodomain"/>
    <property type="match status" value="1"/>
</dbReference>
<dbReference type="OrthoDB" id="21449at2759"/>
<evidence type="ECO:0000256" key="1">
    <source>
        <dbReference type="ARBA" id="ARBA00023117"/>
    </source>
</evidence>
<evidence type="ECO:0000256" key="3">
    <source>
        <dbReference type="SAM" id="MobiDB-lite"/>
    </source>
</evidence>
<sequence>MDKGRGPVINLKLKLNVNMSDPTPAVATNGVSPVPADTPDLQATLDKALDKTPEKPAEVAPERAPERTPEPEGPFSWLQPHVNFVIVLVGPEEIPFGIHKDFLCARSSFYREYFKSNAFADTIEHVVKLPNTSAEVFGRTQHFLFTGQVADGDEHLPDYETMIGVWKMGFELGIEGLCERSLDAMNECRRVTQSIPATPLLVQVWKDTPVGSAIRNLLLSWASEYMRSSDDKEAFAKSLPKEVLMELVIAMSTEKAPSPAELPQSAEPAPKRNVHYLDDESDEEEASQAKKTRRVSAPLPTTQSSKSINRAAAPLVRKAAAVAAAAAATAPKQKPVVQKRRSIAAVPSGEISTQKKVEFCADLLERMLSGPGFWTRLVGPFKEPVDPVEDGVPDYFDKIKKPMDLNTIKAKMGKGEYKTEDEFAADVRQIFENCYTYWGKDSNMWTACEKFQKTFEEKYAQMTKNITKMMREPVELAYEHCILFTTSIETTFYRCWRSRSQSQPDP</sequence>
<evidence type="ECO:0000259" key="4">
    <source>
        <dbReference type="PROSITE" id="PS50014"/>
    </source>
</evidence>
<dbReference type="Pfam" id="PF00651">
    <property type="entry name" value="BTB"/>
    <property type="match status" value="1"/>
</dbReference>
<feature type="region of interest" description="Disordered" evidence="3">
    <location>
        <begin position="20"/>
        <end position="74"/>
    </location>
</feature>
<dbReference type="Proteomes" id="UP000014480">
    <property type="component" value="Unassembled WGS sequence"/>
</dbReference>
<name>A0A484FXM9_COLOR</name>
<keyword evidence="7" id="KW-1185">Reference proteome</keyword>